<feature type="compositionally biased region" description="Basic and acidic residues" evidence="2">
    <location>
        <begin position="714"/>
        <end position="735"/>
    </location>
</feature>
<accession>A0AA89C8Z0</accession>
<evidence type="ECO:0000256" key="2">
    <source>
        <dbReference type="SAM" id="MobiDB-lite"/>
    </source>
</evidence>
<dbReference type="Pfam" id="PF16026">
    <property type="entry name" value="MIEAP"/>
    <property type="match status" value="1"/>
</dbReference>
<dbReference type="EMBL" id="VSWD01000006">
    <property type="protein sequence ID" value="KAK3100176.1"/>
    <property type="molecule type" value="Genomic_DNA"/>
</dbReference>
<feature type="domain" description="Mitochondria-eating protein C-terminal" evidence="3">
    <location>
        <begin position="932"/>
        <end position="1018"/>
    </location>
</feature>
<feature type="compositionally biased region" description="Basic and acidic residues" evidence="2">
    <location>
        <begin position="118"/>
        <end position="135"/>
    </location>
</feature>
<reference evidence="4" key="1">
    <citation type="submission" date="2019-08" db="EMBL/GenBank/DDBJ databases">
        <title>The improved chromosome-level genome for the pearl oyster Pinctada fucata martensii using PacBio sequencing and Hi-C.</title>
        <authorList>
            <person name="Zheng Z."/>
        </authorList>
    </citation>
    <scope>NUCLEOTIDE SEQUENCE</scope>
    <source>
        <strain evidence="4">ZZ-2019</strain>
        <tissue evidence="4">Adductor muscle</tissue>
    </source>
</reference>
<keyword evidence="5" id="KW-1185">Reference proteome</keyword>
<keyword evidence="1" id="KW-0175">Coiled coil</keyword>
<sequence length="1022" mass="121360">MYQVDPEGPACMASHRGISPRGMSPRGRASAYAEPEDDIAHKLCVTARKMDEMLNLMLSSRSELRSDHEDYRQDRPYLGEREKQYTEKDRDKLYLEKDKRGRKPRTGQKVLRLTSRPRSADSRYHSDKRPSFSKQEKVTFTETTMVQKQVMVELRKRIIDLERENEHLKEDNYSLRMLSEKQSKVKRSQSVEHRAQALVKAESKHLKKVISDLQQQLQDQNILRATYNQDMSALQIKVKALETELANKTAALEETHHHLTNEIESHQELRDRNMKLLAEKEVLQNKLEDSEKTGARNANHEVQIRQHLKEEYERKFKIIEKEVDFMKKRLTKRKEIDQSKTKQEVNQISEHYQELIHNLRKEKEAIQQEKDEALSGLQKVADHDKATAAKQLAKYLSKLRDIEKKYHNTQQENSQLIKEKDDLKSSLNKIREKKSKESDTINHIEEILRKHCSDLEKKIQVLELENKEFTDEKTSLEERILLREQEVESVRQQLKSTREVLENRISELHHKNDILVSKNEELYRNLNTTEKELVDKVKHVMGKDESSVYDAESQFQDVIQKFEKEKTEQDKEIQTLRKRLGEMQEEKSKRQKTDLDEQEVKRQQMRIEQLQTEMEKIKTEKDSALKRLEEIERELNKISQEAHESKSRIRKEYESEIDVLRAQKSAWLDEKEQLQARNKELEYTMTLKEQDDEDDDNNDVNYLRQQLEEVQREKESIEGRVEDVSKQLQRKEHELSVQMDETSTLNTNMKERISELNTSVDRMKKENEQLQNRIMEQERVIRHYQQKADDLLRSREEQRQEKEKLLRSASENELTNKSLFDIEIQRKQNKIRDIEESLERDLASLKMEKSSWTDEKNDLQNRLSEVASTKLRDNNASVADLSDENRPINIGDRFNEIYDNEWTDAMEKLEKELKMTEKDAVYCLIGILKNVMKKALSSVYHKEQSYCQSYIKRTIELCWLMRVQDPPLVLDFTSQNGDKVDESLYRFFTKTGDFFDFLVWPVLYLHNKGPMLKRGVVQAFSL</sequence>
<name>A0AA89C8Z0_PINIB</name>
<gene>
    <name evidence="4" type="ORF">FSP39_015785</name>
</gene>
<organism evidence="4 5">
    <name type="scientific">Pinctada imbricata</name>
    <name type="common">Atlantic pearl-oyster</name>
    <name type="synonym">Pinctada martensii</name>
    <dbReference type="NCBI Taxonomy" id="66713"/>
    <lineage>
        <taxon>Eukaryota</taxon>
        <taxon>Metazoa</taxon>
        <taxon>Spiralia</taxon>
        <taxon>Lophotrochozoa</taxon>
        <taxon>Mollusca</taxon>
        <taxon>Bivalvia</taxon>
        <taxon>Autobranchia</taxon>
        <taxon>Pteriomorphia</taxon>
        <taxon>Pterioida</taxon>
        <taxon>Pterioidea</taxon>
        <taxon>Pteriidae</taxon>
        <taxon>Pinctada</taxon>
    </lineage>
</organism>
<dbReference type="AlphaFoldDB" id="A0AA89C8Z0"/>
<feature type="region of interest" description="Disordered" evidence="2">
    <location>
        <begin position="63"/>
        <end position="135"/>
    </location>
</feature>
<proteinExistence type="predicted"/>
<dbReference type="Proteomes" id="UP001186944">
    <property type="component" value="Unassembled WGS sequence"/>
</dbReference>
<feature type="region of interest" description="Disordered" evidence="2">
    <location>
        <begin position="1"/>
        <end position="34"/>
    </location>
</feature>
<feature type="region of interest" description="Disordered" evidence="2">
    <location>
        <begin position="714"/>
        <end position="741"/>
    </location>
</feature>
<evidence type="ECO:0000313" key="5">
    <source>
        <dbReference type="Proteomes" id="UP001186944"/>
    </source>
</evidence>
<feature type="region of interest" description="Disordered" evidence="2">
    <location>
        <begin position="581"/>
        <end position="600"/>
    </location>
</feature>
<evidence type="ECO:0000313" key="4">
    <source>
        <dbReference type="EMBL" id="KAK3100176.1"/>
    </source>
</evidence>
<feature type="coiled-coil region" evidence="1">
    <location>
        <begin position="210"/>
        <end position="532"/>
    </location>
</feature>
<feature type="compositionally biased region" description="Basic and acidic residues" evidence="2">
    <location>
        <begin position="63"/>
        <end position="99"/>
    </location>
</feature>
<comment type="caution">
    <text evidence="4">The sequence shown here is derived from an EMBL/GenBank/DDBJ whole genome shotgun (WGS) entry which is preliminary data.</text>
</comment>
<evidence type="ECO:0000259" key="3">
    <source>
        <dbReference type="Pfam" id="PF16026"/>
    </source>
</evidence>
<evidence type="ECO:0000256" key="1">
    <source>
        <dbReference type="SAM" id="Coils"/>
    </source>
</evidence>
<dbReference type="InterPro" id="IPR031981">
    <property type="entry name" value="MIEAP_C"/>
</dbReference>
<protein>
    <recommendedName>
        <fullName evidence="3">Mitochondria-eating protein C-terminal domain-containing protein</fullName>
    </recommendedName>
</protein>